<proteinExistence type="inferred from homology"/>
<comment type="caution">
    <text evidence="3">The sequence shown here is derived from an EMBL/GenBank/DDBJ whole genome shotgun (WGS) entry which is preliminary data.</text>
</comment>
<dbReference type="SUPFAM" id="SSF56281">
    <property type="entry name" value="Metallo-hydrolase/oxidoreductase"/>
    <property type="match status" value="1"/>
</dbReference>
<reference evidence="3 4" key="1">
    <citation type="journal article" date="2016" name="Nat. Commun.">
        <title>Thousands of microbial genomes shed light on interconnected biogeochemical processes in an aquifer system.</title>
        <authorList>
            <person name="Anantharaman K."/>
            <person name="Brown C.T."/>
            <person name="Hug L.A."/>
            <person name="Sharon I."/>
            <person name="Castelle C.J."/>
            <person name="Probst A.J."/>
            <person name="Thomas B.C."/>
            <person name="Singh A."/>
            <person name="Wilkins M.J."/>
            <person name="Karaoz U."/>
            <person name="Brodie E.L."/>
            <person name="Williams K.H."/>
            <person name="Hubbard S.S."/>
            <person name="Banfield J.F."/>
        </authorList>
    </citation>
    <scope>NUCLEOTIDE SEQUENCE [LARGE SCALE GENOMIC DNA]</scope>
</reference>
<dbReference type="InterPro" id="IPR036866">
    <property type="entry name" value="RibonucZ/Hydroxyglut_hydro"/>
</dbReference>
<feature type="domain" description="Metallo-beta-lactamase" evidence="2">
    <location>
        <begin position="56"/>
        <end position="244"/>
    </location>
</feature>
<evidence type="ECO:0000313" key="3">
    <source>
        <dbReference type="EMBL" id="OGI45489.1"/>
    </source>
</evidence>
<gene>
    <name evidence="3" type="ORF">A2637_02435</name>
</gene>
<dbReference type="Pfam" id="PF00753">
    <property type="entry name" value="Lactamase_B"/>
    <property type="match status" value="1"/>
</dbReference>
<evidence type="ECO:0000259" key="2">
    <source>
        <dbReference type="SMART" id="SM00849"/>
    </source>
</evidence>
<evidence type="ECO:0000256" key="1">
    <source>
        <dbReference type="ARBA" id="ARBA00005250"/>
    </source>
</evidence>
<dbReference type="PANTHER" id="PTHR42951:SF4">
    <property type="entry name" value="ACYL-COENZYME A THIOESTERASE MBLAC2"/>
    <property type="match status" value="1"/>
</dbReference>
<dbReference type="GO" id="GO:0017001">
    <property type="term" value="P:antibiotic catabolic process"/>
    <property type="evidence" value="ECO:0007669"/>
    <property type="project" value="UniProtKB-ARBA"/>
</dbReference>
<sequence>MSKKTAVAALLLLVACGETKAPPIHGDYAAAKITDRVYVIHGPLGMPSQENQGFANNPAFVLTSAGVVVIDPGSSVQVGEMVLDKIAAVTGAPVIAVFNTHIHGDHWLGNQAIKHAFPKAVIYAHPKMIEQARAGAGAGWVNILDTMTAGATRGTVARPPDLGVGAGAGEALKLHNLRFRIYHNDRAHTDTDIMIEVVEEGVLFLGDNGLNRVLRRMDDGNLKGQLAALDAALASKARHFVPGHGQSGGRAIVVGYRNFLTALRAAVKKYHDRGLGDYEMKDQVIRELAAYKDWKNFNDVIGRTIGVVYLQIESEAF</sequence>
<dbReference type="EMBL" id="MFSY01000072">
    <property type="protein sequence ID" value="OGI45489.1"/>
    <property type="molecule type" value="Genomic_DNA"/>
</dbReference>
<accession>A0A1F6TK71</accession>
<organism evidence="3 4">
    <name type="scientific">Candidatus Muproteobacteria bacterium RIFCSPHIGHO2_01_FULL_65_16</name>
    <dbReference type="NCBI Taxonomy" id="1817764"/>
    <lineage>
        <taxon>Bacteria</taxon>
        <taxon>Pseudomonadati</taxon>
        <taxon>Pseudomonadota</taxon>
        <taxon>Candidatus Muproteobacteria</taxon>
    </lineage>
</organism>
<dbReference type="SMART" id="SM00849">
    <property type="entry name" value="Lactamase_B"/>
    <property type="match status" value="1"/>
</dbReference>
<dbReference type="PROSITE" id="PS51257">
    <property type="entry name" value="PROKAR_LIPOPROTEIN"/>
    <property type="match status" value="1"/>
</dbReference>
<dbReference type="InterPro" id="IPR001279">
    <property type="entry name" value="Metallo-B-lactamas"/>
</dbReference>
<dbReference type="InterPro" id="IPR050855">
    <property type="entry name" value="NDM-1-like"/>
</dbReference>
<dbReference type="STRING" id="1817764.A2637_02435"/>
<protein>
    <recommendedName>
        <fullName evidence="2">Metallo-beta-lactamase domain-containing protein</fullName>
    </recommendedName>
</protein>
<evidence type="ECO:0000313" key="4">
    <source>
        <dbReference type="Proteomes" id="UP000179360"/>
    </source>
</evidence>
<comment type="similarity">
    <text evidence="1">Belongs to the metallo-beta-lactamase superfamily. Class-B beta-lactamase family.</text>
</comment>
<name>A0A1F6TK71_9PROT</name>
<dbReference type="AlphaFoldDB" id="A0A1F6TK71"/>
<dbReference type="PANTHER" id="PTHR42951">
    <property type="entry name" value="METALLO-BETA-LACTAMASE DOMAIN-CONTAINING"/>
    <property type="match status" value="1"/>
</dbReference>
<dbReference type="Proteomes" id="UP000179360">
    <property type="component" value="Unassembled WGS sequence"/>
</dbReference>
<dbReference type="Gene3D" id="3.60.15.10">
    <property type="entry name" value="Ribonuclease Z/Hydroxyacylglutathione hydrolase-like"/>
    <property type="match status" value="1"/>
</dbReference>
<dbReference type="CDD" id="cd16282">
    <property type="entry name" value="metallo-hydrolase-like_MBL-fold"/>
    <property type="match status" value="1"/>
</dbReference>